<name>A0AAV8HZQ6_9POAL</name>
<dbReference type="Proteomes" id="UP001140206">
    <property type="component" value="Chromosome 1"/>
</dbReference>
<dbReference type="InterPro" id="IPR050942">
    <property type="entry name" value="F-box_BR-signaling"/>
</dbReference>
<dbReference type="EMBL" id="JAMFTS010000001">
    <property type="protein sequence ID" value="KAJ4821027.1"/>
    <property type="molecule type" value="Genomic_DNA"/>
</dbReference>
<dbReference type="Pfam" id="PF00646">
    <property type="entry name" value="F-box"/>
    <property type="match status" value="1"/>
</dbReference>
<feature type="domain" description="KIB1-4 beta-propeller" evidence="2">
    <location>
        <begin position="77"/>
        <end position="356"/>
    </location>
</feature>
<feature type="domain" description="F-box" evidence="1">
    <location>
        <begin position="16"/>
        <end position="46"/>
    </location>
</feature>
<dbReference type="InterPro" id="IPR036047">
    <property type="entry name" value="F-box-like_dom_sf"/>
</dbReference>
<dbReference type="CDD" id="cd09917">
    <property type="entry name" value="F-box_SF"/>
    <property type="match status" value="1"/>
</dbReference>
<dbReference type="Pfam" id="PF03478">
    <property type="entry name" value="Beta-prop_KIB1-4"/>
    <property type="match status" value="1"/>
</dbReference>
<evidence type="ECO:0000313" key="3">
    <source>
        <dbReference type="EMBL" id="KAJ4821027.1"/>
    </source>
</evidence>
<protein>
    <submittedName>
        <fullName evidence="3">F-box family protein</fullName>
    </submittedName>
</protein>
<keyword evidence="4" id="KW-1185">Reference proteome</keyword>
<evidence type="ECO:0000259" key="2">
    <source>
        <dbReference type="Pfam" id="PF03478"/>
    </source>
</evidence>
<dbReference type="SUPFAM" id="SSF81383">
    <property type="entry name" value="F-box domain"/>
    <property type="match status" value="1"/>
</dbReference>
<comment type="caution">
    <text evidence="3">The sequence shown here is derived from an EMBL/GenBank/DDBJ whole genome shotgun (WGS) entry which is preliminary data.</text>
</comment>
<dbReference type="PANTHER" id="PTHR44259">
    <property type="entry name" value="OS07G0183000 PROTEIN-RELATED"/>
    <property type="match status" value="1"/>
</dbReference>
<reference evidence="3" key="1">
    <citation type="submission" date="2022-08" db="EMBL/GenBank/DDBJ databases">
        <authorList>
            <person name="Marques A."/>
        </authorList>
    </citation>
    <scope>NUCLEOTIDE SEQUENCE</scope>
    <source>
        <strain evidence="3">RhyPub2mFocal</strain>
        <tissue evidence="3">Leaves</tissue>
    </source>
</reference>
<proteinExistence type="predicted"/>
<dbReference type="InterPro" id="IPR005174">
    <property type="entry name" value="KIB1-4_b-propeller"/>
</dbReference>
<sequence>MAWLNVSGASVTMANWSELPIDLLEYLTSFLSLPDYHRFGAVCQNWWSVAKQKHSRPANQLPWLVLGDDYATQKRTFFNLLENKHYCIDIPELRGQYLCGSFYGWLFTIDIQLNARLLNPFTGKQYDLPPLPAYSEYFKTHAYLREPTEHSTATFAEMQMKLVWKAILDYDPSDRSDFKVVIVYGENRVLAFWRPGDLKWKFIDGYWYIDDVLFSNGNLYTITSMGDSRLNVVDDWSAPKLTQVKVTIPTIFDVMCFSYLVDIRGELLLVQRYREYNVVEQHHTTIDVQVRKIDVDGGVSVVCKHIEGYAIFLGNSLPVVVDPSKFPSCRKNTIYFTDISFTLNAPKYGRDDFWIYDMNTCRFSRYYPRNIFIPPVAAPIWFNPNPW</sequence>
<dbReference type="InterPro" id="IPR001810">
    <property type="entry name" value="F-box_dom"/>
</dbReference>
<evidence type="ECO:0000313" key="4">
    <source>
        <dbReference type="Proteomes" id="UP001140206"/>
    </source>
</evidence>
<dbReference type="Gene3D" id="1.20.1280.50">
    <property type="match status" value="1"/>
</dbReference>
<dbReference type="AlphaFoldDB" id="A0AAV8HZQ6"/>
<gene>
    <name evidence="3" type="ORF">LUZ62_033593</name>
</gene>
<organism evidence="3 4">
    <name type="scientific">Rhynchospora pubera</name>
    <dbReference type="NCBI Taxonomy" id="906938"/>
    <lineage>
        <taxon>Eukaryota</taxon>
        <taxon>Viridiplantae</taxon>
        <taxon>Streptophyta</taxon>
        <taxon>Embryophyta</taxon>
        <taxon>Tracheophyta</taxon>
        <taxon>Spermatophyta</taxon>
        <taxon>Magnoliopsida</taxon>
        <taxon>Liliopsida</taxon>
        <taxon>Poales</taxon>
        <taxon>Cyperaceae</taxon>
        <taxon>Cyperoideae</taxon>
        <taxon>Rhynchosporeae</taxon>
        <taxon>Rhynchospora</taxon>
    </lineage>
</organism>
<evidence type="ECO:0000259" key="1">
    <source>
        <dbReference type="Pfam" id="PF00646"/>
    </source>
</evidence>
<accession>A0AAV8HZQ6</accession>